<dbReference type="AlphaFoldDB" id="A0AAW0AB76"/>
<accession>A0AAW0AB76</accession>
<evidence type="ECO:0000256" key="1">
    <source>
        <dbReference type="SAM" id="MobiDB-lite"/>
    </source>
</evidence>
<proteinExistence type="predicted"/>
<dbReference type="EMBL" id="JAWWNJ010000076">
    <property type="protein sequence ID" value="KAK7006466.1"/>
    <property type="molecule type" value="Genomic_DNA"/>
</dbReference>
<gene>
    <name evidence="2" type="ORF">R3P38DRAFT_3214519</name>
</gene>
<evidence type="ECO:0000313" key="3">
    <source>
        <dbReference type="Proteomes" id="UP001362999"/>
    </source>
</evidence>
<reference evidence="2 3" key="1">
    <citation type="journal article" date="2024" name="J Genomics">
        <title>Draft genome sequencing and assembly of Favolaschia claudopus CIRM-BRFM 2984 isolated from oak limbs.</title>
        <authorList>
            <person name="Navarro D."/>
            <person name="Drula E."/>
            <person name="Chaduli D."/>
            <person name="Cazenave R."/>
            <person name="Ahrendt S."/>
            <person name="Wang J."/>
            <person name="Lipzen A."/>
            <person name="Daum C."/>
            <person name="Barry K."/>
            <person name="Grigoriev I.V."/>
            <person name="Favel A."/>
            <person name="Rosso M.N."/>
            <person name="Martin F."/>
        </authorList>
    </citation>
    <scope>NUCLEOTIDE SEQUENCE [LARGE SCALE GENOMIC DNA]</scope>
    <source>
        <strain evidence="2 3">CIRM-BRFM 2984</strain>
    </source>
</reference>
<organism evidence="2 3">
    <name type="scientific">Favolaschia claudopus</name>
    <dbReference type="NCBI Taxonomy" id="2862362"/>
    <lineage>
        <taxon>Eukaryota</taxon>
        <taxon>Fungi</taxon>
        <taxon>Dikarya</taxon>
        <taxon>Basidiomycota</taxon>
        <taxon>Agaricomycotina</taxon>
        <taxon>Agaricomycetes</taxon>
        <taxon>Agaricomycetidae</taxon>
        <taxon>Agaricales</taxon>
        <taxon>Marasmiineae</taxon>
        <taxon>Mycenaceae</taxon>
        <taxon>Favolaschia</taxon>
    </lineage>
</organism>
<evidence type="ECO:0000313" key="2">
    <source>
        <dbReference type="EMBL" id="KAK7006466.1"/>
    </source>
</evidence>
<keyword evidence="3" id="KW-1185">Reference proteome</keyword>
<comment type="caution">
    <text evidence="2">The sequence shown here is derived from an EMBL/GenBank/DDBJ whole genome shotgun (WGS) entry which is preliminary data.</text>
</comment>
<dbReference type="Proteomes" id="UP001362999">
    <property type="component" value="Unassembled WGS sequence"/>
</dbReference>
<feature type="region of interest" description="Disordered" evidence="1">
    <location>
        <begin position="53"/>
        <end position="107"/>
    </location>
</feature>
<protein>
    <submittedName>
        <fullName evidence="2">Uncharacterized protein</fullName>
    </submittedName>
</protein>
<sequence length="245" mass="27783">MYNDSDDDAPVRVICRPGTTLIPGLVPPLRRTLFAQDVFHEDDPIRPVYANTMELPDKYSPPASPLASRQKKKFSGSERKPLPTQIYKPSRRGSGAKQPPSSPSSFAVKSEQQVIEVVQQIWCKYNETHQLFVQYIQFALFRGDAPVSLSPTAVFRTWQGSPTADDRPFWITINSGDNTECRSVPEEFALGRAILLSKLRENLTVADELVQWAKKNHADPFRLEHADIRFLQDKAPEDVQDDPQY</sequence>
<name>A0AAW0AB76_9AGAR</name>